<organism evidence="2 3">
    <name type="scientific">Bdellovibrio svalbardensis</name>
    <dbReference type="NCBI Taxonomy" id="2972972"/>
    <lineage>
        <taxon>Bacteria</taxon>
        <taxon>Pseudomonadati</taxon>
        <taxon>Bdellovibrionota</taxon>
        <taxon>Bdellovibrionia</taxon>
        <taxon>Bdellovibrionales</taxon>
        <taxon>Pseudobdellovibrionaceae</taxon>
        <taxon>Bdellovibrio</taxon>
    </lineage>
</organism>
<feature type="domain" description="HTH cro/C1-type" evidence="1">
    <location>
        <begin position="11"/>
        <end position="64"/>
    </location>
</feature>
<reference evidence="2" key="1">
    <citation type="submission" date="2022-08" db="EMBL/GenBank/DDBJ databases">
        <title>Novel Bdellovibrio Species Isolated from Svalbard: Designation Bdellovibrio svalbardensis.</title>
        <authorList>
            <person name="Mitchell R.J."/>
            <person name="Choi S.Y."/>
        </authorList>
    </citation>
    <scope>NUCLEOTIDE SEQUENCE</scope>
    <source>
        <strain evidence="2">PAP01</strain>
    </source>
</reference>
<accession>A0ABT6DHA1</accession>
<dbReference type="CDD" id="cd00093">
    <property type="entry name" value="HTH_XRE"/>
    <property type="match status" value="1"/>
</dbReference>
<proteinExistence type="predicted"/>
<dbReference type="SUPFAM" id="SSF47413">
    <property type="entry name" value="lambda repressor-like DNA-binding domains"/>
    <property type="match status" value="1"/>
</dbReference>
<dbReference type="Proteomes" id="UP001152321">
    <property type="component" value="Unassembled WGS sequence"/>
</dbReference>
<protein>
    <submittedName>
        <fullName evidence="2">Helix-turn-helix transcriptional regulator</fullName>
    </submittedName>
</protein>
<name>A0ABT6DHA1_9BACT</name>
<dbReference type="Pfam" id="PF13443">
    <property type="entry name" value="HTH_26"/>
    <property type="match status" value="1"/>
</dbReference>
<comment type="caution">
    <text evidence="2">The sequence shown here is derived from an EMBL/GenBank/DDBJ whole genome shotgun (WGS) entry which is preliminary data.</text>
</comment>
<dbReference type="InterPro" id="IPR001387">
    <property type="entry name" value="Cro/C1-type_HTH"/>
</dbReference>
<evidence type="ECO:0000259" key="1">
    <source>
        <dbReference type="PROSITE" id="PS50943"/>
    </source>
</evidence>
<sequence length="247" mass="28811">MSQIDQFLGALKRTLKAKNILYRDLAKSLDLSESSVKRILSSKSLSLERLEEICRIADISFAEVVKAANLEEANQVVLLAEEQERALAENARLLHFYMMLHDGKTPQKIEKEYQITRAESQKFLFQLDRLNLIELHPRDKVKFKKQGFLRFRRDGPVGKALFEQTKSSYLSYEFKPEDYIRFTLLKVSPPTLAKYKSKLDRLMLEMQEEARFEAEHNVPVVDTGVLLSFRPWQYSYMGAIRKKDQQG</sequence>
<dbReference type="Gene3D" id="1.10.260.40">
    <property type="entry name" value="lambda repressor-like DNA-binding domains"/>
    <property type="match status" value="1"/>
</dbReference>
<dbReference type="PROSITE" id="PS50943">
    <property type="entry name" value="HTH_CROC1"/>
    <property type="match status" value="1"/>
</dbReference>
<gene>
    <name evidence="2" type="ORF">NWE73_04585</name>
</gene>
<evidence type="ECO:0000313" key="2">
    <source>
        <dbReference type="EMBL" id="MDG0815630.1"/>
    </source>
</evidence>
<keyword evidence="3" id="KW-1185">Reference proteome</keyword>
<dbReference type="EMBL" id="JANRMI010000001">
    <property type="protein sequence ID" value="MDG0815630.1"/>
    <property type="molecule type" value="Genomic_DNA"/>
</dbReference>
<dbReference type="RefSeq" id="WP_277577104.1">
    <property type="nucleotide sequence ID" value="NZ_JANRMI010000001.1"/>
</dbReference>
<evidence type="ECO:0000313" key="3">
    <source>
        <dbReference type="Proteomes" id="UP001152321"/>
    </source>
</evidence>
<dbReference type="InterPro" id="IPR010982">
    <property type="entry name" value="Lambda_DNA-bd_dom_sf"/>
</dbReference>